<protein>
    <submittedName>
        <fullName evidence="9">NADH-quinone oxidoreductase subunit M</fullName>
        <ecNumber evidence="9">1.6.5.11</ecNumber>
    </submittedName>
</protein>
<feature type="transmembrane region" description="Helical" evidence="7">
    <location>
        <begin position="328"/>
        <end position="350"/>
    </location>
</feature>
<evidence type="ECO:0000256" key="2">
    <source>
        <dbReference type="ARBA" id="ARBA00009025"/>
    </source>
</evidence>
<keyword evidence="9" id="KW-0560">Oxidoreductase</keyword>
<keyword evidence="4 7" id="KW-1133">Transmembrane helix</keyword>
<dbReference type="InterPro" id="IPR010227">
    <property type="entry name" value="NADH_Q_OxRdtase_chainM/4"/>
</dbReference>
<dbReference type="NCBIfam" id="TIGR01972">
    <property type="entry name" value="NDH_I_M"/>
    <property type="match status" value="1"/>
</dbReference>
<comment type="subcellular location">
    <subcellularLocation>
        <location evidence="1">Endomembrane system</location>
        <topology evidence="1">Multi-pass membrane protein</topology>
    </subcellularLocation>
    <subcellularLocation>
        <location evidence="6">Membrane</location>
        <topology evidence="6">Multi-pass membrane protein</topology>
    </subcellularLocation>
</comment>
<feature type="transmembrane region" description="Helical" evidence="7">
    <location>
        <begin position="301"/>
        <end position="322"/>
    </location>
</feature>
<sequence>MLDHILSILIFFPALAAVFGFMIQKESMRAYGVSVAAIEFGLALWLWYVFDGNVSGMQFMENFPLVPSFGINYILGVDGISVFIIILSAFFTLLGIGSLTDTPKVKYMIITLLFLQMTMVGVFAALDAIVFYIFWELSLVPMLYIIGAWGGPLRIYASIKFFLYTFAGSLVMLVGMLFMAYFYYQATGAWSFALLDWYRLILPESFQLWLFAAFFLGFAIKVPMFPFHTWLPYAHGQAPTIGSVILAAILLKMGTYAFVRFSLPLFPDASAFFMIPIAVLAIIMVIYTAMVAYAQKDIKQVVAYSSISHMGIIILGTFALNVEGISGSIFLMLGHGVVAGALFLLVGVIYDRRHTKLMSEFGGLAHVMPRYAAIFGIMMMASVGMPLTINFVGEFLSLLGFYQQSHILTLLAGTGIIVGAIYMLAAYKKAFFGEVTNEKNKDLPDVNKKELFGLIPLVIVAIWLGVYPKPVLEPINNSVKSIVQLMHNKSTTELAKERIPNLIKEKVIVIKKTVIEEEVR</sequence>
<feature type="transmembrane region" description="Helical" evidence="7">
    <location>
        <begin position="206"/>
        <end position="227"/>
    </location>
</feature>
<dbReference type="KEGG" id="spal:FM071_08715"/>
<feature type="transmembrane region" description="Helical" evidence="7">
    <location>
        <begin position="30"/>
        <end position="50"/>
    </location>
</feature>
<proteinExistence type="inferred from homology"/>
<evidence type="ECO:0000256" key="6">
    <source>
        <dbReference type="RuleBase" id="RU000320"/>
    </source>
</evidence>
<feature type="transmembrane region" description="Helical" evidence="7">
    <location>
        <begin position="239"/>
        <end position="259"/>
    </location>
</feature>
<comment type="similarity">
    <text evidence="2">Belongs to the complex I subunit 4 family.</text>
</comment>
<dbReference type="RefSeq" id="WP_193110625.1">
    <property type="nucleotide sequence ID" value="NZ_CP041406.1"/>
</dbReference>
<dbReference type="GO" id="GO:0008137">
    <property type="term" value="F:NADH dehydrogenase (ubiquinone) activity"/>
    <property type="evidence" value="ECO:0007669"/>
    <property type="project" value="InterPro"/>
</dbReference>
<keyword evidence="10" id="KW-1185">Reference proteome</keyword>
<accession>A0A7M1B9G3</accession>
<dbReference type="PRINTS" id="PR01437">
    <property type="entry name" value="NUOXDRDTASE4"/>
</dbReference>
<feature type="domain" description="NADH:quinone oxidoreductase/Mrp antiporter transmembrane" evidence="8">
    <location>
        <begin position="126"/>
        <end position="414"/>
    </location>
</feature>
<evidence type="ECO:0000256" key="7">
    <source>
        <dbReference type="SAM" id="Phobius"/>
    </source>
</evidence>
<feature type="transmembrane region" description="Helical" evidence="7">
    <location>
        <begin position="451"/>
        <end position="468"/>
    </location>
</feature>
<dbReference type="GO" id="GO:0042773">
    <property type="term" value="P:ATP synthesis coupled electron transport"/>
    <property type="evidence" value="ECO:0007669"/>
    <property type="project" value="InterPro"/>
</dbReference>
<feature type="transmembrane region" description="Helical" evidence="7">
    <location>
        <begin position="271"/>
        <end position="294"/>
    </location>
</feature>
<gene>
    <name evidence="9" type="ORF">FM071_08715</name>
</gene>
<dbReference type="GO" id="GO:0016020">
    <property type="term" value="C:membrane"/>
    <property type="evidence" value="ECO:0007669"/>
    <property type="project" value="UniProtKB-SubCell"/>
</dbReference>
<dbReference type="Pfam" id="PF00361">
    <property type="entry name" value="Proton_antipo_M"/>
    <property type="match status" value="1"/>
</dbReference>
<dbReference type="EC" id="1.6.5.11" evidence="9"/>
<feature type="transmembrane region" description="Helical" evidence="7">
    <location>
        <begin position="371"/>
        <end position="393"/>
    </location>
</feature>
<dbReference type="Proteomes" id="UP000593580">
    <property type="component" value="Chromosome"/>
</dbReference>
<evidence type="ECO:0000256" key="1">
    <source>
        <dbReference type="ARBA" id="ARBA00004127"/>
    </source>
</evidence>
<dbReference type="InterPro" id="IPR001750">
    <property type="entry name" value="ND/Mrp_TM"/>
</dbReference>
<dbReference type="GO" id="GO:0048039">
    <property type="term" value="F:ubiquinone binding"/>
    <property type="evidence" value="ECO:0007669"/>
    <property type="project" value="TreeGrafter"/>
</dbReference>
<evidence type="ECO:0000313" key="10">
    <source>
        <dbReference type="Proteomes" id="UP000593580"/>
    </source>
</evidence>
<name>A0A7M1B9G3_9BACT</name>
<dbReference type="EMBL" id="CP041406">
    <property type="protein sequence ID" value="QOP46367.1"/>
    <property type="molecule type" value="Genomic_DNA"/>
</dbReference>
<organism evidence="9 10">
    <name type="scientific">Sulfurimonas paralvinellae</name>
    <dbReference type="NCBI Taxonomy" id="317658"/>
    <lineage>
        <taxon>Bacteria</taxon>
        <taxon>Pseudomonadati</taxon>
        <taxon>Campylobacterota</taxon>
        <taxon>Epsilonproteobacteria</taxon>
        <taxon>Campylobacterales</taxon>
        <taxon>Sulfurimonadaceae</taxon>
        <taxon>Sulfurimonas</taxon>
    </lineage>
</organism>
<feature type="transmembrane region" description="Helical" evidence="7">
    <location>
        <begin position="6"/>
        <end position="23"/>
    </location>
</feature>
<evidence type="ECO:0000256" key="4">
    <source>
        <dbReference type="ARBA" id="ARBA00022989"/>
    </source>
</evidence>
<dbReference type="InterPro" id="IPR003918">
    <property type="entry name" value="NADH_UbQ_OxRdtase"/>
</dbReference>
<evidence type="ECO:0000256" key="5">
    <source>
        <dbReference type="ARBA" id="ARBA00023136"/>
    </source>
</evidence>
<evidence type="ECO:0000313" key="9">
    <source>
        <dbReference type="EMBL" id="QOP46367.1"/>
    </source>
</evidence>
<dbReference type="GO" id="GO:0015990">
    <property type="term" value="P:electron transport coupled proton transport"/>
    <property type="evidence" value="ECO:0007669"/>
    <property type="project" value="TreeGrafter"/>
</dbReference>
<keyword evidence="5 7" id="KW-0472">Membrane</keyword>
<feature type="transmembrane region" description="Helical" evidence="7">
    <location>
        <begin position="161"/>
        <end position="186"/>
    </location>
</feature>
<dbReference type="NCBIfam" id="NF004505">
    <property type="entry name" value="PRK05846.2-5"/>
    <property type="match status" value="1"/>
</dbReference>
<dbReference type="GO" id="GO:0003954">
    <property type="term" value="F:NADH dehydrogenase activity"/>
    <property type="evidence" value="ECO:0007669"/>
    <property type="project" value="TreeGrafter"/>
</dbReference>
<keyword evidence="3 6" id="KW-0812">Transmembrane</keyword>
<reference evidence="9 10" key="1">
    <citation type="submission" date="2019-07" db="EMBL/GenBank/DDBJ databases">
        <title>Sulfurimonas paralvinellae sp. nov., a novel mesophilic, hydrogen- and sulfur-oxidizing chemolithoautotroph within the Epsilonproteo- bacteria isolated from a deep-sea hydrothermal vent polychaete nest, reclassification of Thiomicrospira denitrificans as Sulfurimonas denitrificans comb. nov. and emended description of the genus Sulfurimonas.</title>
        <authorList>
            <person name="Wang S."/>
            <person name="Jiang L."/>
            <person name="Shao Z."/>
        </authorList>
    </citation>
    <scope>NUCLEOTIDE SEQUENCE [LARGE SCALE GENOMIC DNA]</scope>
    <source>
        <strain evidence="9 10">GO25</strain>
    </source>
</reference>
<feature type="transmembrane region" description="Helical" evidence="7">
    <location>
        <begin position="107"/>
        <end position="126"/>
    </location>
</feature>
<evidence type="ECO:0000256" key="3">
    <source>
        <dbReference type="ARBA" id="ARBA00022692"/>
    </source>
</evidence>
<dbReference type="AlphaFoldDB" id="A0A7M1B9G3"/>
<evidence type="ECO:0000259" key="8">
    <source>
        <dbReference type="Pfam" id="PF00361"/>
    </source>
</evidence>
<dbReference type="GO" id="GO:0012505">
    <property type="term" value="C:endomembrane system"/>
    <property type="evidence" value="ECO:0007669"/>
    <property type="project" value="UniProtKB-SubCell"/>
</dbReference>
<dbReference type="PANTHER" id="PTHR43507">
    <property type="entry name" value="NADH-UBIQUINONE OXIDOREDUCTASE CHAIN 4"/>
    <property type="match status" value="1"/>
</dbReference>
<feature type="transmembrane region" description="Helical" evidence="7">
    <location>
        <begin position="70"/>
        <end position="95"/>
    </location>
</feature>
<dbReference type="PANTHER" id="PTHR43507:SF1">
    <property type="entry name" value="NADH-UBIQUINONE OXIDOREDUCTASE CHAIN 4"/>
    <property type="match status" value="1"/>
</dbReference>
<feature type="transmembrane region" description="Helical" evidence="7">
    <location>
        <begin position="405"/>
        <end position="425"/>
    </location>
</feature>